<evidence type="ECO:0000256" key="2">
    <source>
        <dbReference type="ARBA" id="ARBA00022907"/>
    </source>
</evidence>
<sequence>MPPAADLVKVAIEWPGAFPKLMEIDQMFSPFNTNNATFSSLLPMDFRWSLGNHENFALQIADATNFYITEKNRNDIKNGSILRLTTSPYQTAVQLHERIQSSSMDAKLESLKDLANASRDITFAQEFINLDGISLLTLMVEIVTVHSFHLSFLFLMDHGIVSWDTFSVAFIKKIASYVNKSAMDTAVLQRSLAILESMVLNSQDLYHKVAQEITIGQLIPHLQGTDQDIQTYTIAVINALFLKAPEEKRQVRLQCAHTALTAYSLLCRTSNVIRSPTPINDEMAHQLYVLQVLTFNLLEDRMMTKMDPQDQAQRDIIFELRRIAFDVECEPNNGSIEKRKSMYTRDYKKLGFINHVNPAVDFTQIPPGMLALDNMLYFARHHQDAYIRIVLENSSREDKHECPFGRSSIELTKMLCEILKVGELPSENCHDFHPMFFTHDRSFEEFFCICIQLLNKTWKEMRATSEDFNKVMQVVREQIMRALTLKPNSLDQFKSRLQNLSYTEILKIRQSERMNQEDFQSRPILELREKIQPEIMELIKQQRLNRLCDGTCFRKISSRRRQDKFWYCRLSPNHKVLHYGDLEESPQGEVPHDSLQEKLPVADIKAVITGKDCPHMKEKGALKQNKEVLELAFSVLYESDEYLNFIAPDKHEYCVWIDGLNALLGKEMTSDYTKSDMDTLLSMEMKLRLLDLENIQIPEAPPPIPKEPSNYDFVYDCN</sequence>
<dbReference type="PROSITE" id="PS51335">
    <property type="entry name" value="ELMO"/>
    <property type="match status" value="1"/>
</dbReference>
<evidence type="ECO:0000259" key="5">
    <source>
        <dbReference type="PROSITE" id="PS51335"/>
    </source>
</evidence>
<dbReference type="GO" id="GO:0048870">
    <property type="term" value="P:cell motility"/>
    <property type="evidence" value="ECO:0007669"/>
    <property type="project" value="TreeGrafter"/>
</dbReference>
<evidence type="ECO:0000256" key="4">
    <source>
        <dbReference type="ARBA" id="ARBA00024863"/>
    </source>
</evidence>
<accession>A0A8C3ANZ9</accession>
<proteinExistence type="predicted"/>
<reference evidence="6" key="2">
    <citation type="submission" date="2025-09" db="UniProtKB">
        <authorList>
            <consortium name="Ensembl"/>
        </authorList>
    </citation>
    <scope>IDENTIFICATION</scope>
</reference>
<dbReference type="CDD" id="cd13359">
    <property type="entry name" value="PH_ELMO1_CED-12"/>
    <property type="match status" value="1"/>
</dbReference>
<dbReference type="InterPro" id="IPR050868">
    <property type="entry name" value="ELMO_domain-containing"/>
</dbReference>
<dbReference type="GO" id="GO:0032045">
    <property type="term" value="C:guanyl-nucleotide exchange factor complex"/>
    <property type="evidence" value="ECO:0007669"/>
    <property type="project" value="TreeGrafter"/>
</dbReference>
<dbReference type="GO" id="GO:0007015">
    <property type="term" value="P:actin filament organization"/>
    <property type="evidence" value="ECO:0007669"/>
    <property type="project" value="TreeGrafter"/>
</dbReference>
<dbReference type="GO" id="GO:0017124">
    <property type="term" value="F:SH3 domain binding"/>
    <property type="evidence" value="ECO:0007669"/>
    <property type="project" value="UniProtKB-KW"/>
</dbReference>
<dbReference type="GO" id="GO:0006909">
    <property type="term" value="P:phagocytosis"/>
    <property type="evidence" value="ECO:0007669"/>
    <property type="project" value="UniProtKB-KW"/>
</dbReference>
<dbReference type="PANTHER" id="PTHR12771:SF23">
    <property type="entry name" value="ENGULFMENT AND CELL MOTILITY PROTEIN 1"/>
    <property type="match status" value="1"/>
</dbReference>
<comment type="function">
    <text evidence="4">Involved in cytoskeletal rearrangements required for phagocytosis of apoptotic cells and cell motility. Acts in association with DOCK1 and CRK. Was initially proposed to be required in complex with DOCK1 to activate Rac Rho small GTPases. May enhance the guanine nucleotide exchange factor (GEF) activity of DOCK1.</text>
</comment>
<dbReference type="Gene3D" id="2.30.29.30">
    <property type="entry name" value="Pleckstrin-homology domain (PH domain)/Phosphotyrosine-binding domain (PTB)"/>
    <property type="match status" value="1"/>
</dbReference>
<dbReference type="Ensembl" id="ENSCLMT00005046361.1">
    <property type="protein sequence ID" value="ENSCLMP00005044788.1"/>
    <property type="gene ID" value="ENSCLMG00005020094.1"/>
</dbReference>
<dbReference type="Pfam" id="PF11841">
    <property type="entry name" value="ELMO_ARM"/>
    <property type="match status" value="1"/>
</dbReference>
<dbReference type="GO" id="GO:0005886">
    <property type="term" value="C:plasma membrane"/>
    <property type="evidence" value="ECO:0007669"/>
    <property type="project" value="TreeGrafter"/>
</dbReference>
<evidence type="ECO:0000256" key="1">
    <source>
        <dbReference type="ARBA" id="ARBA00022703"/>
    </source>
</evidence>
<gene>
    <name evidence="6" type="primary">ELMO1</name>
    <name evidence="6" type="synonym">elmo1</name>
</gene>
<reference evidence="6" key="1">
    <citation type="submission" date="2025-08" db="UniProtKB">
        <authorList>
            <consortium name="Ensembl"/>
        </authorList>
    </citation>
    <scope>IDENTIFICATION</scope>
</reference>
<dbReference type="GO" id="GO:0006915">
    <property type="term" value="P:apoptotic process"/>
    <property type="evidence" value="ECO:0007669"/>
    <property type="project" value="UniProtKB-KW"/>
</dbReference>
<dbReference type="SUPFAM" id="SSF50729">
    <property type="entry name" value="PH domain-like"/>
    <property type="match status" value="1"/>
</dbReference>
<evidence type="ECO:0000313" key="6">
    <source>
        <dbReference type="Ensembl" id="ENSCLMP00005044788.1"/>
    </source>
</evidence>
<name>A0A8C3ANZ9_CYCLU</name>
<keyword evidence="3" id="KW-0729">SH3-binding</keyword>
<dbReference type="InterPro" id="IPR011989">
    <property type="entry name" value="ARM-like"/>
</dbReference>
<dbReference type="AlphaFoldDB" id="A0A8C3ANZ9"/>
<dbReference type="InterPro" id="IPR024574">
    <property type="entry name" value="ELMO_ARM"/>
</dbReference>
<protein>
    <submittedName>
        <fullName evidence="6">Engulfment and cell motility 1</fullName>
    </submittedName>
</protein>
<evidence type="ECO:0000256" key="3">
    <source>
        <dbReference type="ARBA" id="ARBA00023036"/>
    </source>
</evidence>
<organism evidence="6 7">
    <name type="scientific">Cyclopterus lumpus</name>
    <name type="common">Lumpsucker</name>
    <dbReference type="NCBI Taxonomy" id="8103"/>
    <lineage>
        <taxon>Eukaryota</taxon>
        <taxon>Metazoa</taxon>
        <taxon>Chordata</taxon>
        <taxon>Craniata</taxon>
        <taxon>Vertebrata</taxon>
        <taxon>Euteleostomi</taxon>
        <taxon>Actinopterygii</taxon>
        <taxon>Neopterygii</taxon>
        <taxon>Teleostei</taxon>
        <taxon>Neoteleostei</taxon>
        <taxon>Acanthomorphata</taxon>
        <taxon>Eupercaria</taxon>
        <taxon>Perciformes</taxon>
        <taxon>Cottioidei</taxon>
        <taxon>Cottales</taxon>
        <taxon>Cyclopteridae</taxon>
        <taxon>Cyclopterus</taxon>
    </lineage>
</organism>
<dbReference type="Proteomes" id="UP000694565">
    <property type="component" value="Unplaced"/>
</dbReference>
<dbReference type="Pfam" id="PF04727">
    <property type="entry name" value="ELMO_CED12"/>
    <property type="match status" value="1"/>
</dbReference>
<dbReference type="InterPro" id="IPR011993">
    <property type="entry name" value="PH-like_dom_sf"/>
</dbReference>
<feature type="domain" description="ELMO" evidence="5">
    <location>
        <begin position="312"/>
        <end position="483"/>
    </location>
</feature>
<dbReference type="Pfam" id="PF16457">
    <property type="entry name" value="PH_12"/>
    <property type="match status" value="1"/>
</dbReference>
<dbReference type="InterPro" id="IPR001849">
    <property type="entry name" value="PH_domain"/>
</dbReference>
<keyword evidence="1" id="KW-0053">Apoptosis</keyword>
<dbReference type="Gene3D" id="6.10.250.810">
    <property type="match status" value="1"/>
</dbReference>
<evidence type="ECO:0000313" key="7">
    <source>
        <dbReference type="Proteomes" id="UP000694565"/>
    </source>
</evidence>
<dbReference type="Gene3D" id="2.30.30.40">
    <property type="entry name" value="SH3 Domains"/>
    <property type="match status" value="1"/>
</dbReference>
<dbReference type="InterPro" id="IPR006816">
    <property type="entry name" value="ELMO_dom"/>
</dbReference>
<dbReference type="Gene3D" id="1.25.10.10">
    <property type="entry name" value="Leucine-rich Repeat Variant"/>
    <property type="match status" value="1"/>
</dbReference>
<dbReference type="PANTHER" id="PTHR12771">
    <property type="entry name" value="ENGULFMENT AND CELL MOTILITY"/>
    <property type="match status" value="1"/>
</dbReference>
<keyword evidence="2" id="KW-0581">Phagocytosis</keyword>
<dbReference type="FunFam" id="2.30.29.30:FF:000053">
    <property type="entry name" value="Engulfment and cell motility protein 1"/>
    <property type="match status" value="1"/>
</dbReference>
<dbReference type="GeneTree" id="ENSGT00940000155994"/>
<keyword evidence="7" id="KW-1185">Reference proteome</keyword>